<name>A0A212JXE2_9BACT</name>
<accession>A0A212JXE2</accession>
<dbReference type="AlphaFoldDB" id="A0A212JXE2"/>
<organism evidence="1">
    <name type="scientific">uncultured Desulfovibrio sp</name>
    <dbReference type="NCBI Taxonomy" id="167968"/>
    <lineage>
        <taxon>Bacteria</taxon>
        <taxon>Pseudomonadati</taxon>
        <taxon>Thermodesulfobacteriota</taxon>
        <taxon>Desulfovibrionia</taxon>
        <taxon>Desulfovibrionales</taxon>
        <taxon>Desulfovibrionaceae</taxon>
        <taxon>Desulfovibrio</taxon>
        <taxon>environmental samples</taxon>
    </lineage>
</organism>
<dbReference type="EMBL" id="FLUP01000001">
    <property type="protein sequence ID" value="SBW04038.1"/>
    <property type="molecule type" value="Genomic_DNA"/>
</dbReference>
<gene>
    <name evidence="1" type="ORF">KM92DES2_11872</name>
</gene>
<evidence type="ECO:0000313" key="1">
    <source>
        <dbReference type="EMBL" id="SBW04038.1"/>
    </source>
</evidence>
<reference evidence="1" key="1">
    <citation type="submission" date="2016-04" db="EMBL/GenBank/DDBJ databases">
        <authorList>
            <person name="Evans L.H."/>
            <person name="Alamgir A."/>
            <person name="Owens N."/>
            <person name="Weber N.D."/>
            <person name="Virtaneva K."/>
            <person name="Barbian K."/>
            <person name="Babar A."/>
            <person name="Rosenke K."/>
        </authorList>
    </citation>
    <scope>NUCLEOTIDE SEQUENCE</scope>
    <source>
        <strain evidence="1">92-2</strain>
    </source>
</reference>
<protein>
    <submittedName>
        <fullName evidence="1">Uncharacterized protein</fullName>
    </submittedName>
</protein>
<proteinExistence type="predicted"/>
<sequence>MPEAQEQFQNGVAKVLEAVMFENWLRFYFISEKPEAPAAADGQPALFIAVPVKAMERISEMFPRLLPLAEDMNGQEVTFETSRRAVCNFVLAHVDGQVMPRDTAAMIFESATFQVQMQLFNAWVQMHEEQLDRNFVDFGGWQKLFDEWRNTPAARELAEKLSLSLQGAAVAPGKDTVQ</sequence>
<dbReference type="RefSeq" id="WP_227118683.1">
    <property type="nucleotide sequence ID" value="NZ_LT598928.1"/>
</dbReference>